<dbReference type="GeneID" id="78897721"/>
<evidence type="ECO:0000313" key="2">
    <source>
        <dbReference type="EMBL" id="ARC37241.1"/>
    </source>
</evidence>
<keyword evidence="6" id="KW-1185">Reference proteome</keyword>
<dbReference type="Proteomes" id="UP000191257">
    <property type="component" value="Chromosome"/>
</dbReference>
<evidence type="ECO:0000259" key="1">
    <source>
        <dbReference type="Pfam" id="PF06568"/>
    </source>
</evidence>
<evidence type="ECO:0000313" key="6">
    <source>
        <dbReference type="Proteomes" id="UP000191257"/>
    </source>
</evidence>
<dbReference type="InterPro" id="IPR009506">
    <property type="entry name" value="YjiS-like"/>
</dbReference>
<evidence type="ECO:0000313" key="3">
    <source>
        <dbReference type="EMBL" id="ATQ55863.1"/>
    </source>
</evidence>
<reference evidence="8" key="5">
    <citation type="submission" date="2018-07" db="EMBL/GenBank/DDBJ databases">
        <title>Genome Structure of the Opportunistic Pathogen Paracoccus yeei (Alphaproteobacteria) and Identification of Putative Virulence Factors.</title>
        <authorList>
            <person name="Lasek R."/>
            <person name="Szuplewska M."/>
            <person name="Mitura M."/>
            <person name="Decewicz P."/>
            <person name="Chmielowska C."/>
            <person name="Pawlot A."/>
            <person name="Sentkowska D."/>
            <person name="Czarnecki J."/>
            <person name="Bartosik D."/>
        </authorList>
    </citation>
    <scope>NUCLEOTIDE SEQUENCE [LARGE SCALE GENOMIC DNA]</scope>
    <source>
        <strain evidence="8">CCUG 32053</strain>
    </source>
</reference>
<evidence type="ECO:0000313" key="7">
    <source>
        <dbReference type="Proteomes" id="UP000229314"/>
    </source>
</evidence>
<reference evidence="6" key="1">
    <citation type="submission" date="2017-03" db="EMBL/GenBank/DDBJ databases">
        <title>FDA dAtabase for Regulatory Grade micrObial Sequences (FDA-ARGOS): Supporting development and validation of Infectious Disease Dx tests.</title>
        <authorList>
            <person name="Minogue T."/>
            <person name="Wolcott M."/>
            <person name="Wasieloski L."/>
            <person name="Aguilar W."/>
            <person name="Moore D."/>
            <person name="Tallon L."/>
            <person name="Sadzewicz L."/>
            <person name="Sengamalay N."/>
            <person name="Ott S."/>
            <person name="Godinez A."/>
            <person name="Nagaraj S."/>
            <person name="Nadendla S."/>
            <person name="Geyer C."/>
            <person name="Sichtig H."/>
        </authorList>
    </citation>
    <scope>NUCLEOTIDE SEQUENCE [LARGE SCALE GENOMIC DNA]</scope>
    <source>
        <strain evidence="6">FDAARGOS_252</strain>
    </source>
</reference>
<reference evidence="4" key="4">
    <citation type="journal article" date="2018" name="Front. Microbiol.">
        <title>Genome Structure of the Opportunistic Pathogen Paracoccus yeei (Alphaproteobacteria) and Identification of Putative Virulence Factors.</title>
        <authorList>
            <person name="Lasek R."/>
            <person name="Szuplewska M."/>
            <person name="Mitura M."/>
            <person name="Decewicz P."/>
            <person name="Chmielowska C."/>
            <person name="Pawlot A."/>
            <person name="Sentkowska D."/>
            <person name="Czarnecki J."/>
            <person name="Bartosik D."/>
        </authorList>
    </citation>
    <scope>NUCLEOTIDE SEQUENCE</scope>
    <source>
        <strain evidence="4">CCUG 32053</strain>
    </source>
</reference>
<evidence type="ECO:0000313" key="4">
    <source>
        <dbReference type="EMBL" id="AYF00063.1"/>
    </source>
</evidence>
<reference evidence="3 7" key="2">
    <citation type="submission" date="2017-10" db="EMBL/GenBank/DDBJ databases">
        <title>Complete genome sequence of Paracoccus yeei TT13 isolated from human skin.</title>
        <authorList>
            <person name="Lee K."/>
            <person name="Lim J.Y."/>
            <person name="Hwang I."/>
        </authorList>
    </citation>
    <scope>NUCLEOTIDE SEQUENCE [LARGE SCALE GENOMIC DNA]</scope>
    <source>
        <strain evidence="3 7">TT13</strain>
    </source>
</reference>
<accession>A0A1V0GTS3</accession>
<dbReference type="RefSeq" id="WP_080621828.1">
    <property type="nucleotide sequence ID" value="NZ_CAJGAB010000025.1"/>
</dbReference>
<dbReference type="EMBL" id="CP031078">
    <property type="protein sequence ID" value="AYF00063.1"/>
    <property type="molecule type" value="Genomic_DNA"/>
</dbReference>
<dbReference type="STRING" id="147645.A6J80_13385"/>
<reference evidence="5 9" key="6">
    <citation type="submission" date="2019-09" db="EMBL/GenBank/DDBJ databases">
        <title>FDA dAtabase for Regulatory Grade micrObial Sequences (FDA-ARGOS): Supporting development and validation of Infectious Disease Dx tests.</title>
        <authorList>
            <person name="Sciortino C."/>
            <person name="Tallon L."/>
            <person name="Sadzewicz L."/>
            <person name="Vavikolanu K."/>
            <person name="Mehta A."/>
            <person name="Aluvathingal J."/>
            <person name="Nadendla S."/>
            <person name="Nandy P."/>
            <person name="Geyer C."/>
            <person name="Yan Y."/>
            <person name="Sichtig H."/>
        </authorList>
    </citation>
    <scope>NUCLEOTIDE SEQUENCE [LARGE SCALE GENOMIC DNA]</scope>
    <source>
        <strain evidence="5 9">FDAARGOS_643</strain>
    </source>
</reference>
<dbReference type="AlphaFoldDB" id="A0A1V0GTS3"/>
<dbReference type="eggNOG" id="COG5457">
    <property type="taxonomic scope" value="Bacteria"/>
</dbReference>
<evidence type="ECO:0000313" key="9">
    <source>
        <dbReference type="Proteomes" id="UP000324507"/>
    </source>
</evidence>
<dbReference type="KEGG" id="pye:A6J80_13385"/>
<evidence type="ECO:0000313" key="5">
    <source>
        <dbReference type="EMBL" id="QEU07926.1"/>
    </source>
</evidence>
<dbReference type="OrthoDB" id="8244198at2"/>
<gene>
    <name evidence="2" type="ORF">A6J80_13385</name>
    <name evidence="5" type="ORF">FOB51_07850</name>
    <name evidence="4" type="ORF">PY32053_00366</name>
    <name evidence="3" type="ORF">PYTT13_08550</name>
</gene>
<dbReference type="Proteomes" id="UP000229314">
    <property type="component" value="Chromosome"/>
</dbReference>
<name>A0A1V0GTS3_9RHOB</name>
<dbReference type="EMBL" id="CP020442">
    <property type="protein sequence ID" value="ARC37241.1"/>
    <property type="molecule type" value="Genomic_DNA"/>
</dbReference>
<dbReference type="Pfam" id="PF06568">
    <property type="entry name" value="YjiS-like"/>
    <property type="match status" value="1"/>
</dbReference>
<proteinExistence type="predicted"/>
<dbReference type="EMBL" id="CP044081">
    <property type="protein sequence ID" value="QEU07926.1"/>
    <property type="molecule type" value="Genomic_DNA"/>
</dbReference>
<evidence type="ECO:0000313" key="8">
    <source>
        <dbReference type="Proteomes" id="UP000272010"/>
    </source>
</evidence>
<organism evidence="2 6">
    <name type="scientific">Paracoccus yeei</name>
    <dbReference type="NCBI Taxonomy" id="147645"/>
    <lineage>
        <taxon>Bacteria</taxon>
        <taxon>Pseudomonadati</taxon>
        <taxon>Pseudomonadota</taxon>
        <taxon>Alphaproteobacteria</taxon>
        <taxon>Rhodobacterales</taxon>
        <taxon>Paracoccaceae</taxon>
        <taxon>Paracoccus</taxon>
    </lineage>
</organism>
<sequence>MAVLDLNHGAARNHIGEGRVGTLVAGMRDYFARRALYRQTVRELNQLNGRELADLGISRSMIRSVAYEAAWGTK</sequence>
<reference evidence="2" key="3">
    <citation type="submission" date="2017-12" db="EMBL/GenBank/DDBJ databases">
        <title>FDA dAtabase for Regulatory Grade micrObial Sequences (FDA-ARGOS): Supporting development and validation of Infectious Disease Dx tests.</title>
        <authorList>
            <person name="Campos J."/>
            <person name="Goldberg B."/>
            <person name="Tallon L."/>
            <person name="Sadzewicz L."/>
            <person name="Sengamalay N."/>
            <person name="Ott S."/>
            <person name="Godinez A."/>
            <person name="Nagaraj S."/>
            <person name="Vyas G."/>
            <person name="Aluvathingal J."/>
            <person name="Nadendla S."/>
            <person name="Geyer C."/>
            <person name="Nandy P."/>
            <person name="Hobson J."/>
            <person name="Sichtig H."/>
        </authorList>
    </citation>
    <scope>NUCLEOTIDE SEQUENCE</scope>
    <source>
        <strain evidence="2">FDAARGOS_252</strain>
    </source>
</reference>
<dbReference type="Proteomes" id="UP000272010">
    <property type="component" value="Chromosome"/>
</dbReference>
<dbReference type="EMBL" id="CP024422">
    <property type="protein sequence ID" value="ATQ55863.1"/>
    <property type="molecule type" value="Genomic_DNA"/>
</dbReference>
<protein>
    <submittedName>
        <fullName evidence="2">DUF1127 domain-containing protein</fullName>
    </submittedName>
</protein>
<dbReference type="Proteomes" id="UP000324507">
    <property type="component" value="Chromosome"/>
</dbReference>
<feature type="domain" description="YjiS-like" evidence="1">
    <location>
        <begin position="29"/>
        <end position="63"/>
    </location>
</feature>